<dbReference type="Pfam" id="PF09339">
    <property type="entry name" value="HTH_IclR"/>
    <property type="match status" value="1"/>
</dbReference>
<dbReference type="GO" id="GO:0003677">
    <property type="term" value="F:DNA binding"/>
    <property type="evidence" value="ECO:0007669"/>
    <property type="project" value="UniProtKB-KW"/>
</dbReference>
<comment type="caution">
    <text evidence="7">The sequence shown here is derived from an EMBL/GenBank/DDBJ whole genome shotgun (WGS) entry which is preliminary data.</text>
</comment>
<proteinExistence type="predicted"/>
<dbReference type="InterPro" id="IPR036390">
    <property type="entry name" value="WH_DNA-bd_sf"/>
</dbReference>
<dbReference type="AlphaFoldDB" id="A0A8J3N5V6"/>
<evidence type="ECO:0000256" key="3">
    <source>
        <dbReference type="ARBA" id="ARBA00023163"/>
    </source>
</evidence>
<dbReference type="Pfam" id="PF01614">
    <property type="entry name" value="IclR_C"/>
    <property type="match status" value="1"/>
</dbReference>
<evidence type="ECO:0000313" key="8">
    <source>
        <dbReference type="Proteomes" id="UP000597444"/>
    </source>
</evidence>
<name>A0A8J3N5V6_9CHLR</name>
<dbReference type="PANTHER" id="PTHR30136:SF24">
    <property type="entry name" value="HTH-TYPE TRANSCRIPTIONAL REPRESSOR ALLR"/>
    <property type="match status" value="1"/>
</dbReference>
<gene>
    <name evidence="7" type="primary">gylR</name>
    <name evidence="7" type="ORF">KSF_097300</name>
</gene>
<keyword evidence="3" id="KW-0804">Transcription</keyword>
<dbReference type="PANTHER" id="PTHR30136">
    <property type="entry name" value="HELIX-TURN-HELIX TRANSCRIPTIONAL REGULATOR, ICLR FAMILY"/>
    <property type="match status" value="1"/>
</dbReference>
<dbReference type="Proteomes" id="UP000597444">
    <property type="component" value="Unassembled WGS sequence"/>
</dbReference>
<dbReference type="InterPro" id="IPR036388">
    <property type="entry name" value="WH-like_DNA-bd_sf"/>
</dbReference>
<dbReference type="PROSITE" id="PS51078">
    <property type="entry name" value="ICLR_ED"/>
    <property type="match status" value="1"/>
</dbReference>
<sequence>MEEQFVRQNEQKERDEASTAPANVPAPMVERAFRLLDLLSTTEEGLTLSELARALHASKGSVHGLLRTLESIGAIEPGERRRFVLGSRIYDLAQSYQDRVGDSARLRRLAMPAMHRLATSSGETVCLGRIEQKGVRIIEYVVDEEKALHIAAPRGLRVPLLAAATGACVLASWPVEERTTFLHASPLPRFTARSLTDSQHYLERVEEVSRTGIGFDYEEYLDGVNAVCVPIYGPGRVLVALLWIVGFASRWKDAALQLTAQQLQTEAAAISQAFIQSAHNGWEKQGR</sequence>
<evidence type="ECO:0000256" key="2">
    <source>
        <dbReference type="ARBA" id="ARBA00023125"/>
    </source>
</evidence>
<dbReference type="GO" id="GO:0045892">
    <property type="term" value="P:negative regulation of DNA-templated transcription"/>
    <property type="evidence" value="ECO:0007669"/>
    <property type="project" value="TreeGrafter"/>
</dbReference>
<dbReference type="InterPro" id="IPR050707">
    <property type="entry name" value="HTH_MetabolicPath_Reg"/>
</dbReference>
<dbReference type="InterPro" id="IPR029016">
    <property type="entry name" value="GAF-like_dom_sf"/>
</dbReference>
<keyword evidence="8" id="KW-1185">Reference proteome</keyword>
<evidence type="ECO:0000313" key="7">
    <source>
        <dbReference type="EMBL" id="GHO99682.1"/>
    </source>
</evidence>
<keyword evidence="1" id="KW-0805">Transcription regulation</keyword>
<dbReference type="Gene3D" id="1.10.10.10">
    <property type="entry name" value="Winged helix-like DNA-binding domain superfamily/Winged helix DNA-binding domain"/>
    <property type="match status" value="1"/>
</dbReference>
<dbReference type="PROSITE" id="PS51077">
    <property type="entry name" value="HTH_ICLR"/>
    <property type="match status" value="1"/>
</dbReference>
<evidence type="ECO:0000259" key="5">
    <source>
        <dbReference type="PROSITE" id="PS51077"/>
    </source>
</evidence>
<protein>
    <submittedName>
        <fullName evidence="7">Glycerol operon regulatory protein</fullName>
    </submittedName>
</protein>
<keyword evidence="2" id="KW-0238">DNA-binding</keyword>
<dbReference type="GO" id="GO:0003700">
    <property type="term" value="F:DNA-binding transcription factor activity"/>
    <property type="evidence" value="ECO:0007669"/>
    <property type="project" value="TreeGrafter"/>
</dbReference>
<dbReference type="InterPro" id="IPR005471">
    <property type="entry name" value="Tscrpt_reg_IclR_N"/>
</dbReference>
<dbReference type="RefSeq" id="WP_220210311.1">
    <property type="nucleotide sequence ID" value="NZ_BNJK01000002.1"/>
</dbReference>
<feature type="region of interest" description="Disordered" evidence="4">
    <location>
        <begin position="1"/>
        <end position="21"/>
    </location>
</feature>
<dbReference type="SMART" id="SM00346">
    <property type="entry name" value="HTH_ICLR"/>
    <property type="match status" value="1"/>
</dbReference>
<dbReference type="SUPFAM" id="SSF46785">
    <property type="entry name" value="Winged helix' DNA-binding domain"/>
    <property type="match status" value="1"/>
</dbReference>
<dbReference type="SUPFAM" id="SSF55781">
    <property type="entry name" value="GAF domain-like"/>
    <property type="match status" value="1"/>
</dbReference>
<reference evidence="7" key="1">
    <citation type="submission" date="2020-10" db="EMBL/GenBank/DDBJ databases">
        <title>Taxonomic study of unclassified bacteria belonging to the class Ktedonobacteria.</title>
        <authorList>
            <person name="Yabe S."/>
            <person name="Wang C.M."/>
            <person name="Zheng Y."/>
            <person name="Sakai Y."/>
            <person name="Cavaletti L."/>
            <person name="Monciardini P."/>
            <person name="Donadio S."/>
        </authorList>
    </citation>
    <scope>NUCLEOTIDE SEQUENCE</scope>
    <source>
        <strain evidence="7">ID150040</strain>
    </source>
</reference>
<accession>A0A8J3N5V6</accession>
<evidence type="ECO:0000259" key="6">
    <source>
        <dbReference type="PROSITE" id="PS51078"/>
    </source>
</evidence>
<dbReference type="InterPro" id="IPR014757">
    <property type="entry name" value="Tscrpt_reg_IclR_C"/>
</dbReference>
<dbReference type="EMBL" id="BNJK01000002">
    <property type="protein sequence ID" value="GHO99682.1"/>
    <property type="molecule type" value="Genomic_DNA"/>
</dbReference>
<evidence type="ECO:0000256" key="4">
    <source>
        <dbReference type="SAM" id="MobiDB-lite"/>
    </source>
</evidence>
<evidence type="ECO:0000256" key="1">
    <source>
        <dbReference type="ARBA" id="ARBA00023015"/>
    </source>
</evidence>
<feature type="domain" description="IclR-ED" evidence="6">
    <location>
        <begin position="88"/>
        <end position="276"/>
    </location>
</feature>
<dbReference type="Gene3D" id="3.30.450.40">
    <property type="match status" value="1"/>
</dbReference>
<feature type="domain" description="HTH iclR-type" evidence="5">
    <location>
        <begin position="26"/>
        <end position="87"/>
    </location>
</feature>
<organism evidence="7 8">
    <name type="scientific">Reticulibacter mediterranei</name>
    <dbReference type="NCBI Taxonomy" id="2778369"/>
    <lineage>
        <taxon>Bacteria</taxon>
        <taxon>Bacillati</taxon>
        <taxon>Chloroflexota</taxon>
        <taxon>Ktedonobacteria</taxon>
        <taxon>Ktedonobacterales</taxon>
        <taxon>Reticulibacteraceae</taxon>
        <taxon>Reticulibacter</taxon>
    </lineage>
</organism>